<accession>A0A0D0AI31</accession>
<dbReference type="Proteomes" id="UP000053593">
    <property type="component" value="Unassembled WGS sequence"/>
</dbReference>
<gene>
    <name evidence="1" type="ORF">GYMLUDRAFT_253572</name>
</gene>
<keyword evidence="2" id="KW-1185">Reference proteome</keyword>
<dbReference type="AlphaFoldDB" id="A0A0D0AI31"/>
<reference evidence="1 2" key="1">
    <citation type="submission" date="2014-04" db="EMBL/GenBank/DDBJ databases">
        <title>Evolutionary Origins and Diversification of the Mycorrhizal Mutualists.</title>
        <authorList>
            <consortium name="DOE Joint Genome Institute"/>
            <consortium name="Mycorrhizal Genomics Consortium"/>
            <person name="Kohler A."/>
            <person name="Kuo A."/>
            <person name="Nagy L.G."/>
            <person name="Floudas D."/>
            <person name="Copeland A."/>
            <person name="Barry K.W."/>
            <person name="Cichocki N."/>
            <person name="Veneault-Fourrey C."/>
            <person name="LaButti K."/>
            <person name="Lindquist E.A."/>
            <person name="Lipzen A."/>
            <person name="Lundell T."/>
            <person name="Morin E."/>
            <person name="Murat C."/>
            <person name="Riley R."/>
            <person name="Ohm R."/>
            <person name="Sun H."/>
            <person name="Tunlid A."/>
            <person name="Henrissat B."/>
            <person name="Grigoriev I.V."/>
            <person name="Hibbett D.S."/>
            <person name="Martin F."/>
        </authorList>
    </citation>
    <scope>NUCLEOTIDE SEQUENCE [LARGE SCALE GENOMIC DNA]</scope>
    <source>
        <strain evidence="1 2">FD-317 M1</strain>
    </source>
</reference>
<sequence>MGNFMFLTHRRAYRQVGLQVKALMEGWGGMTPVQILENCLGAVIGCPAMWIKSFDIPLQSIQYKIVKRYLEVDDKEVLRLGYHRLWISPNNIRQWIALFGYLWEQLESQLLVKSSHPHNTVRTVISTPLDRFSTQYITLLVSVLRSLRPIVKYLFSFPVWEFQHALVAADTRPISEPLTPRRCRIGRASAFSQDQELSLYGFECIVPVVEDLREGSASRVLQCFLGVTKWYDLAYSLSKQAQGPLCDKTIQLNKFCCDVDPYECKDEEVAAVLEAIFLKQPDRQAIVELQNIARSASVHAEAALIGCAYHELMSNFLVSGSQTPVGVSHRCCNLCLWLKEGFLCESNKLGLPLSENHAGFLPWIPPVGLPGSLLRMLHQKLIETIRRRSSGDSVFNWKLEDITYHPSVLEHMSQH</sequence>
<protein>
    <submittedName>
        <fullName evidence="1">Uncharacterized protein</fullName>
    </submittedName>
</protein>
<dbReference type="EMBL" id="KN835008">
    <property type="protein sequence ID" value="KIK49785.1"/>
    <property type="molecule type" value="Genomic_DNA"/>
</dbReference>
<name>A0A0D0AI31_9AGAR</name>
<evidence type="ECO:0000313" key="2">
    <source>
        <dbReference type="Proteomes" id="UP000053593"/>
    </source>
</evidence>
<dbReference type="HOGENOM" id="CLU_662315_0_0_1"/>
<organism evidence="1 2">
    <name type="scientific">Collybiopsis luxurians FD-317 M1</name>
    <dbReference type="NCBI Taxonomy" id="944289"/>
    <lineage>
        <taxon>Eukaryota</taxon>
        <taxon>Fungi</taxon>
        <taxon>Dikarya</taxon>
        <taxon>Basidiomycota</taxon>
        <taxon>Agaricomycotina</taxon>
        <taxon>Agaricomycetes</taxon>
        <taxon>Agaricomycetidae</taxon>
        <taxon>Agaricales</taxon>
        <taxon>Marasmiineae</taxon>
        <taxon>Omphalotaceae</taxon>
        <taxon>Collybiopsis</taxon>
        <taxon>Collybiopsis luxurians</taxon>
    </lineage>
</organism>
<dbReference type="OrthoDB" id="2989261at2759"/>
<proteinExistence type="predicted"/>
<evidence type="ECO:0000313" key="1">
    <source>
        <dbReference type="EMBL" id="KIK49785.1"/>
    </source>
</evidence>